<protein>
    <submittedName>
        <fullName evidence="2">Uncharacterized protein</fullName>
    </submittedName>
</protein>
<feature type="transmembrane region" description="Helical" evidence="1">
    <location>
        <begin position="21"/>
        <end position="42"/>
    </location>
</feature>
<evidence type="ECO:0000313" key="2">
    <source>
        <dbReference type="EMBL" id="NOV37174.1"/>
    </source>
</evidence>
<dbReference type="AlphaFoldDB" id="A0A6M2CUM2"/>
<accession>A0A6M2CUM2</accession>
<sequence length="135" mass="14837">MRDCVRSVHSGRRLPRGVAEYVLFAYLGGSAAIALVLLLGAMSGNKKMVDIFVCFAKVRLVLYCVLAGFLAYEIFGSKNGSKSAKGRGFVHQGIFIPYLLARLPVMMAKDKEKPVFKGFVIYRVQVFSDKLGPPS</sequence>
<keyword evidence="1" id="KW-1133">Transmembrane helix</keyword>
<feature type="transmembrane region" description="Helical" evidence="1">
    <location>
        <begin position="48"/>
        <end position="72"/>
    </location>
</feature>
<keyword evidence="1" id="KW-0812">Transmembrane</keyword>
<evidence type="ECO:0000256" key="1">
    <source>
        <dbReference type="SAM" id="Phobius"/>
    </source>
</evidence>
<reference evidence="2" key="1">
    <citation type="submission" date="2019-09" db="EMBL/GenBank/DDBJ databases">
        <title>Organ-specific transcriptomic study of the physiology of the cattle tick, Rhipicephalus microplus.</title>
        <authorList>
            <person name="Tirloni L."/>
            <person name="Braz G."/>
            <person name="Gandara A.C.P."/>
            <person name="Sabadin G.A."/>
            <person name="da Silva R.M."/>
            <person name="Guizzo M.G."/>
            <person name="Machado J.A."/>
            <person name="Costa E.P."/>
            <person name="Gomes H.F."/>
            <person name="Moraes J."/>
            <person name="Mota M.B.S."/>
            <person name="Mesquita R.D."/>
            <person name="Alvarenga P.H."/>
            <person name="Alves F."/>
            <person name="Seixas A."/>
            <person name="da Fonseca R.N."/>
            <person name="Fogaca A."/>
            <person name="Logullo C."/>
            <person name="Tanaka A."/>
            <person name="Daffre S."/>
            <person name="Termignoni C."/>
            <person name="Vaz I.S.Jr."/>
            <person name="Oliveira P.L."/>
            <person name="Ribeiro J.M."/>
        </authorList>
    </citation>
    <scope>NUCLEOTIDE SEQUENCE</scope>
    <source>
        <strain evidence="2">Porto Alegre</strain>
    </source>
</reference>
<name>A0A6M2CUM2_RHIMP</name>
<proteinExistence type="predicted"/>
<organism evidence="2">
    <name type="scientific">Rhipicephalus microplus</name>
    <name type="common">Cattle tick</name>
    <name type="synonym">Boophilus microplus</name>
    <dbReference type="NCBI Taxonomy" id="6941"/>
    <lineage>
        <taxon>Eukaryota</taxon>
        <taxon>Metazoa</taxon>
        <taxon>Ecdysozoa</taxon>
        <taxon>Arthropoda</taxon>
        <taxon>Chelicerata</taxon>
        <taxon>Arachnida</taxon>
        <taxon>Acari</taxon>
        <taxon>Parasitiformes</taxon>
        <taxon>Ixodida</taxon>
        <taxon>Ixodoidea</taxon>
        <taxon>Ixodidae</taxon>
        <taxon>Rhipicephalinae</taxon>
        <taxon>Rhipicephalus</taxon>
        <taxon>Boophilus</taxon>
    </lineage>
</organism>
<dbReference type="EMBL" id="GHWJ01004437">
    <property type="protein sequence ID" value="NOV37174.1"/>
    <property type="molecule type" value="Transcribed_RNA"/>
</dbReference>
<keyword evidence="1" id="KW-0472">Membrane</keyword>